<evidence type="ECO:0000256" key="2">
    <source>
        <dbReference type="ARBA" id="ARBA00013017"/>
    </source>
</evidence>
<keyword evidence="12" id="KW-0732">Signal</keyword>
<dbReference type="GO" id="GO:0045454">
    <property type="term" value="P:cell redox homeostasis"/>
    <property type="evidence" value="ECO:0007669"/>
    <property type="project" value="TreeGrafter"/>
</dbReference>
<evidence type="ECO:0000256" key="5">
    <source>
        <dbReference type="ARBA" id="ARBA00023002"/>
    </source>
</evidence>
<dbReference type="PANTHER" id="PTHR42801:SF4">
    <property type="entry name" value="AHPC_TSA FAMILY PROTEIN"/>
    <property type="match status" value="1"/>
</dbReference>
<evidence type="ECO:0000256" key="11">
    <source>
        <dbReference type="ARBA" id="ARBA00049091"/>
    </source>
</evidence>
<dbReference type="RefSeq" id="WP_116208854.1">
    <property type="nucleotide sequence ID" value="NZ_QUNR01000004.1"/>
</dbReference>
<comment type="caution">
    <text evidence="14">The sequence shown here is derived from an EMBL/GenBank/DDBJ whole genome shotgun (WGS) entry which is preliminary data.</text>
</comment>
<evidence type="ECO:0000256" key="4">
    <source>
        <dbReference type="ARBA" id="ARBA00022862"/>
    </source>
</evidence>
<dbReference type="PANTHER" id="PTHR42801">
    <property type="entry name" value="THIOREDOXIN-DEPENDENT PEROXIDE REDUCTASE"/>
    <property type="match status" value="1"/>
</dbReference>
<dbReference type="AlphaFoldDB" id="A0A3E0H1D5"/>
<evidence type="ECO:0000256" key="6">
    <source>
        <dbReference type="ARBA" id="ARBA00023157"/>
    </source>
</evidence>
<dbReference type="Pfam" id="PF00578">
    <property type="entry name" value="AhpC-TSA"/>
    <property type="match status" value="1"/>
</dbReference>
<name>A0A3E0H1D5_9GAMM</name>
<protein>
    <recommendedName>
        <fullName evidence="2">thioredoxin-dependent peroxiredoxin</fullName>
        <ecNumber evidence="2">1.11.1.24</ecNumber>
    </recommendedName>
    <alternativeName>
        <fullName evidence="8">Thioredoxin peroxidase</fullName>
    </alternativeName>
    <alternativeName>
        <fullName evidence="10">Thioredoxin-dependent peroxiredoxin Bcp</fullName>
    </alternativeName>
</protein>
<dbReference type="SUPFAM" id="SSF52833">
    <property type="entry name" value="Thioredoxin-like"/>
    <property type="match status" value="1"/>
</dbReference>
<sequence>MLKSFVMAVVCALSLPAQAMLAVGSAAPTFSLPAAQAGKAIHVDARDMLKKGPLVVYFYPAAFTPGCSIEAKLFAESMPAFEKAGAQVIGISGDDLETLKRFSVSHCQGRFAVAADQGLQVARQYHAASSYGGSYASRVSYVIGRDGKVVSSLSDSGPAEHIRQSLASVQQLGVAR</sequence>
<keyword evidence="7" id="KW-0676">Redox-active center</keyword>
<evidence type="ECO:0000256" key="1">
    <source>
        <dbReference type="ARBA" id="ARBA00003330"/>
    </source>
</evidence>
<organism evidence="14 15">
    <name type="scientific">Paraperlucidibaca baekdonensis</name>
    <dbReference type="NCBI Taxonomy" id="748120"/>
    <lineage>
        <taxon>Bacteria</taxon>
        <taxon>Pseudomonadati</taxon>
        <taxon>Pseudomonadota</taxon>
        <taxon>Gammaproteobacteria</taxon>
        <taxon>Moraxellales</taxon>
        <taxon>Moraxellaceae</taxon>
        <taxon>Paraperlucidibaca</taxon>
    </lineage>
</organism>
<dbReference type="InterPro" id="IPR013766">
    <property type="entry name" value="Thioredoxin_domain"/>
</dbReference>
<keyword evidence="5" id="KW-0560">Oxidoreductase</keyword>
<dbReference type="PROSITE" id="PS51352">
    <property type="entry name" value="THIOREDOXIN_2"/>
    <property type="match status" value="1"/>
</dbReference>
<dbReference type="Proteomes" id="UP000256774">
    <property type="component" value="Unassembled WGS sequence"/>
</dbReference>
<keyword evidence="4" id="KW-0049">Antioxidant</keyword>
<evidence type="ECO:0000256" key="12">
    <source>
        <dbReference type="SAM" id="SignalP"/>
    </source>
</evidence>
<keyword evidence="3" id="KW-0575">Peroxidase</keyword>
<dbReference type="InterPro" id="IPR036249">
    <property type="entry name" value="Thioredoxin-like_sf"/>
</dbReference>
<feature type="domain" description="Thioredoxin" evidence="13">
    <location>
        <begin position="21"/>
        <end position="171"/>
    </location>
</feature>
<comment type="function">
    <text evidence="1">Thiol-specific peroxidase that catalyzes the reduction of hydrogen peroxide and organic hydroperoxides to water and alcohols, respectively. Plays a role in cell protection against oxidative stress by detoxifying peroxides and as sensor of hydrogen peroxide-mediated signaling events.</text>
</comment>
<feature type="signal peptide" evidence="12">
    <location>
        <begin position="1"/>
        <end position="19"/>
    </location>
</feature>
<evidence type="ECO:0000256" key="8">
    <source>
        <dbReference type="ARBA" id="ARBA00032824"/>
    </source>
</evidence>
<evidence type="ECO:0000256" key="9">
    <source>
        <dbReference type="ARBA" id="ARBA00038489"/>
    </source>
</evidence>
<keyword evidence="6" id="KW-1015">Disulfide bond</keyword>
<reference evidence="14 15" key="1">
    <citation type="submission" date="2018-08" db="EMBL/GenBank/DDBJ databases">
        <title>Genomic Encyclopedia of Type Strains, Phase IV (KMG-IV): sequencing the most valuable type-strain genomes for metagenomic binning, comparative biology and taxonomic classification.</title>
        <authorList>
            <person name="Goeker M."/>
        </authorList>
    </citation>
    <scope>NUCLEOTIDE SEQUENCE [LARGE SCALE GENOMIC DNA]</scope>
    <source>
        <strain evidence="14 15">DSM 26022</strain>
    </source>
</reference>
<gene>
    <name evidence="14" type="ORF">DFR26_2052</name>
</gene>
<evidence type="ECO:0000313" key="14">
    <source>
        <dbReference type="EMBL" id="REH36912.1"/>
    </source>
</evidence>
<evidence type="ECO:0000256" key="10">
    <source>
        <dbReference type="ARBA" id="ARBA00042639"/>
    </source>
</evidence>
<comment type="catalytic activity">
    <reaction evidence="11">
        <text>a hydroperoxide + [thioredoxin]-dithiol = an alcohol + [thioredoxin]-disulfide + H2O</text>
        <dbReference type="Rhea" id="RHEA:62620"/>
        <dbReference type="Rhea" id="RHEA-COMP:10698"/>
        <dbReference type="Rhea" id="RHEA-COMP:10700"/>
        <dbReference type="ChEBI" id="CHEBI:15377"/>
        <dbReference type="ChEBI" id="CHEBI:29950"/>
        <dbReference type="ChEBI" id="CHEBI:30879"/>
        <dbReference type="ChEBI" id="CHEBI:35924"/>
        <dbReference type="ChEBI" id="CHEBI:50058"/>
        <dbReference type="EC" id="1.11.1.24"/>
    </reaction>
</comment>
<dbReference type="Gene3D" id="3.40.30.10">
    <property type="entry name" value="Glutaredoxin"/>
    <property type="match status" value="1"/>
</dbReference>
<evidence type="ECO:0000256" key="3">
    <source>
        <dbReference type="ARBA" id="ARBA00022559"/>
    </source>
</evidence>
<proteinExistence type="inferred from homology"/>
<dbReference type="InterPro" id="IPR000866">
    <property type="entry name" value="AhpC/TSA"/>
</dbReference>
<dbReference type="EC" id="1.11.1.24" evidence="2"/>
<comment type="similarity">
    <text evidence="9">Belongs to the peroxiredoxin family. BCP/PrxQ subfamily.</text>
</comment>
<dbReference type="GO" id="GO:0008379">
    <property type="term" value="F:thioredoxin peroxidase activity"/>
    <property type="evidence" value="ECO:0007669"/>
    <property type="project" value="TreeGrafter"/>
</dbReference>
<dbReference type="OrthoDB" id="5572803at2"/>
<evidence type="ECO:0000313" key="15">
    <source>
        <dbReference type="Proteomes" id="UP000256774"/>
    </source>
</evidence>
<dbReference type="EMBL" id="QUNR01000004">
    <property type="protein sequence ID" value="REH36912.1"/>
    <property type="molecule type" value="Genomic_DNA"/>
</dbReference>
<evidence type="ECO:0000259" key="13">
    <source>
        <dbReference type="PROSITE" id="PS51352"/>
    </source>
</evidence>
<keyword evidence="15" id="KW-1185">Reference proteome</keyword>
<dbReference type="CDD" id="cd03017">
    <property type="entry name" value="PRX_BCP"/>
    <property type="match status" value="1"/>
</dbReference>
<dbReference type="GO" id="GO:0005737">
    <property type="term" value="C:cytoplasm"/>
    <property type="evidence" value="ECO:0007669"/>
    <property type="project" value="TreeGrafter"/>
</dbReference>
<feature type="chain" id="PRO_5017659941" description="thioredoxin-dependent peroxiredoxin" evidence="12">
    <location>
        <begin position="20"/>
        <end position="176"/>
    </location>
</feature>
<dbReference type="InterPro" id="IPR050924">
    <property type="entry name" value="Peroxiredoxin_BCP/PrxQ"/>
</dbReference>
<dbReference type="GO" id="GO:0034599">
    <property type="term" value="P:cellular response to oxidative stress"/>
    <property type="evidence" value="ECO:0007669"/>
    <property type="project" value="TreeGrafter"/>
</dbReference>
<evidence type="ECO:0000256" key="7">
    <source>
        <dbReference type="ARBA" id="ARBA00023284"/>
    </source>
</evidence>
<accession>A0A3E0H1D5</accession>